<evidence type="ECO:0008006" key="4">
    <source>
        <dbReference type="Google" id="ProtNLM"/>
    </source>
</evidence>
<organism evidence="2 3">
    <name type="scientific">Microlunatus ginsengisoli</name>
    <dbReference type="NCBI Taxonomy" id="363863"/>
    <lineage>
        <taxon>Bacteria</taxon>
        <taxon>Bacillati</taxon>
        <taxon>Actinomycetota</taxon>
        <taxon>Actinomycetes</taxon>
        <taxon>Propionibacteriales</taxon>
        <taxon>Propionibacteriaceae</taxon>
        <taxon>Microlunatus</taxon>
    </lineage>
</organism>
<accession>A0ABP7AID4</accession>
<name>A0ABP7AID4_9ACTN</name>
<protein>
    <recommendedName>
        <fullName evidence="4">ANTAR domain-containing protein</fullName>
    </recommendedName>
</protein>
<dbReference type="Proteomes" id="UP001501490">
    <property type="component" value="Unassembled WGS sequence"/>
</dbReference>
<gene>
    <name evidence="2" type="ORF">GCM10022236_39210</name>
</gene>
<comment type="caution">
    <text evidence="2">The sequence shown here is derived from an EMBL/GenBank/DDBJ whole genome shotgun (WGS) entry which is preliminary data.</text>
</comment>
<evidence type="ECO:0000256" key="1">
    <source>
        <dbReference type="SAM" id="MobiDB-lite"/>
    </source>
</evidence>
<dbReference type="EMBL" id="BAABAB010000031">
    <property type="protein sequence ID" value="GAA3632829.1"/>
    <property type="molecule type" value="Genomic_DNA"/>
</dbReference>
<keyword evidence="3" id="KW-1185">Reference proteome</keyword>
<evidence type="ECO:0000313" key="2">
    <source>
        <dbReference type="EMBL" id="GAA3632829.1"/>
    </source>
</evidence>
<sequence length="103" mass="10911">MLPDGLSNLGTTGIDRTGGPRRSLTSVGPPTGWLRRISYLLARELCVPPSDALDDAFREAWAAATAAGHPLTDSIMVHLVRQRVRVGRALSPTTAEPPLARGG</sequence>
<reference evidence="3" key="1">
    <citation type="journal article" date="2019" name="Int. J. Syst. Evol. Microbiol.">
        <title>The Global Catalogue of Microorganisms (GCM) 10K type strain sequencing project: providing services to taxonomists for standard genome sequencing and annotation.</title>
        <authorList>
            <consortium name="The Broad Institute Genomics Platform"/>
            <consortium name="The Broad Institute Genome Sequencing Center for Infectious Disease"/>
            <person name="Wu L."/>
            <person name="Ma J."/>
        </authorList>
    </citation>
    <scope>NUCLEOTIDE SEQUENCE [LARGE SCALE GENOMIC DNA]</scope>
    <source>
        <strain evidence="3">JCM 16929</strain>
    </source>
</reference>
<evidence type="ECO:0000313" key="3">
    <source>
        <dbReference type="Proteomes" id="UP001501490"/>
    </source>
</evidence>
<proteinExistence type="predicted"/>
<feature type="region of interest" description="Disordered" evidence="1">
    <location>
        <begin position="1"/>
        <end position="27"/>
    </location>
</feature>